<feature type="chain" id="PRO_5010542448" description="WxL domain-containing protein" evidence="1">
    <location>
        <begin position="30"/>
        <end position="246"/>
    </location>
</feature>
<feature type="domain" description="WxL" evidence="2">
    <location>
        <begin position="31"/>
        <end position="245"/>
    </location>
</feature>
<dbReference type="AlphaFoldDB" id="A0A1S7FQL0"/>
<gene>
    <name evidence="3" type="ORF">UE46_00800</name>
</gene>
<sequence>MTIKKYAVIGLVTISAVAATFGMGHQASAAEVGSLTTDSKVSFTKQAEETIIPPVNPLDPDQPLDPDAGVNPGTGGPLSIGYVSEFDFGTQEISGETKTYNAKLDKVKVGGEYVDAPNNVQVTDNRGNNAGWNLTVAQNGQLKDGSARDLEGAEIAITKGTAITKTGAGVTAPTVNQQIKLNPNGTASMVMNATANQGMGQWVDKFGADNTAAADAVTLTVPGKSAKYADSDYATTLTWTLSDTPQ</sequence>
<dbReference type="InterPro" id="IPR027994">
    <property type="entry name" value="WxL_dom"/>
</dbReference>
<evidence type="ECO:0000313" key="4">
    <source>
        <dbReference type="Proteomes" id="UP000223060"/>
    </source>
</evidence>
<dbReference type="Proteomes" id="UP000223060">
    <property type="component" value="Chromosome"/>
</dbReference>
<evidence type="ECO:0000259" key="2">
    <source>
        <dbReference type="Pfam" id="PF13731"/>
    </source>
</evidence>
<reference evidence="4" key="1">
    <citation type="submission" date="2015-03" db="EMBL/GenBank/DDBJ databases">
        <authorList>
            <person name="Ferrari E."/>
            <person name="Walter M.C."/>
            <person name="Huptas C."/>
            <person name="Scherer S."/>
            <person name="Mueller-Herbst S."/>
        </authorList>
    </citation>
    <scope>NUCLEOTIDE SEQUENCE [LARGE SCALE GENOMIC DNA]</scope>
    <source>
        <strain evidence="4">LWP01</strain>
    </source>
</reference>
<dbReference type="EMBL" id="CP011102">
    <property type="protein sequence ID" value="AQY49741.1"/>
    <property type="molecule type" value="Genomic_DNA"/>
</dbReference>
<evidence type="ECO:0000313" key="3">
    <source>
        <dbReference type="EMBL" id="AQY49741.1"/>
    </source>
</evidence>
<proteinExistence type="predicted"/>
<accession>A0A1S7FQL0</accession>
<evidence type="ECO:0000256" key="1">
    <source>
        <dbReference type="SAM" id="SignalP"/>
    </source>
</evidence>
<organism evidence="3 4">
    <name type="scientific">Listeria weihenstephanensis</name>
    <dbReference type="NCBI Taxonomy" id="1006155"/>
    <lineage>
        <taxon>Bacteria</taxon>
        <taxon>Bacillati</taxon>
        <taxon>Bacillota</taxon>
        <taxon>Bacilli</taxon>
        <taxon>Bacillales</taxon>
        <taxon>Listeriaceae</taxon>
        <taxon>Listeria</taxon>
    </lineage>
</organism>
<dbReference type="KEGG" id="lwi:UE46_00800"/>
<protein>
    <recommendedName>
        <fullName evidence="2">WxL domain-containing protein</fullName>
    </recommendedName>
</protein>
<feature type="signal peptide" evidence="1">
    <location>
        <begin position="1"/>
        <end position="29"/>
    </location>
</feature>
<name>A0A1S7FQL0_9LIST</name>
<dbReference type="Pfam" id="PF13731">
    <property type="entry name" value="WxL"/>
    <property type="match status" value="1"/>
</dbReference>
<dbReference type="RefSeq" id="WP_036059005.1">
    <property type="nucleotide sequence ID" value="NZ_CP011102.1"/>
</dbReference>
<keyword evidence="1" id="KW-0732">Signal</keyword>
<keyword evidence="4" id="KW-1185">Reference proteome</keyword>